<protein>
    <submittedName>
        <fullName evidence="6">DNA-binding transcriptional regulator, LysR family</fullName>
    </submittedName>
</protein>
<dbReference type="Gene3D" id="1.10.10.10">
    <property type="entry name" value="Winged helix-like DNA-binding domain superfamily/Winged helix DNA-binding domain"/>
    <property type="match status" value="1"/>
</dbReference>
<dbReference type="PANTHER" id="PTHR30537">
    <property type="entry name" value="HTH-TYPE TRANSCRIPTIONAL REGULATOR"/>
    <property type="match status" value="1"/>
</dbReference>
<evidence type="ECO:0000256" key="1">
    <source>
        <dbReference type="ARBA" id="ARBA00009437"/>
    </source>
</evidence>
<dbReference type="GO" id="GO:0003700">
    <property type="term" value="F:DNA-binding transcription factor activity"/>
    <property type="evidence" value="ECO:0007669"/>
    <property type="project" value="InterPro"/>
</dbReference>
<organism evidence="6 7">
    <name type="scientific">Pseudoduganella namucuonensis</name>
    <dbReference type="NCBI Taxonomy" id="1035707"/>
    <lineage>
        <taxon>Bacteria</taxon>
        <taxon>Pseudomonadati</taxon>
        <taxon>Pseudomonadota</taxon>
        <taxon>Betaproteobacteria</taxon>
        <taxon>Burkholderiales</taxon>
        <taxon>Oxalobacteraceae</taxon>
        <taxon>Telluria group</taxon>
        <taxon>Pseudoduganella</taxon>
    </lineage>
</organism>
<comment type="similarity">
    <text evidence="1">Belongs to the LysR transcriptional regulatory family.</text>
</comment>
<dbReference type="AlphaFoldDB" id="A0A1I7FN88"/>
<dbReference type="EMBL" id="FPBO01000002">
    <property type="protein sequence ID" value="SFU37496.1"/>
    <property type="molecule type" value="Genomic_DNA"/>
</dbReference>
<evidence type="ECO:0000256" key="2">
    <source>
        <dbReference type="ARBA" id="ARBA00023015"/>
    </source>
</evidence>
<keyword evidence="3 6" id="KW-0238">DNA-binding</keyword>
<dbReference type="FunFam" id="3.40.190.290:FF:000001">
    <property type="entry name" value="Transcriptional regulator, LysR family"/>
    <property type="match status" value="1"/>
</dbReference>
<dbReference type="PROSITE" id="PS50931">
    <property type="entry name" value="HTH_LYSR"/>
    <property type="match status" value="1"/>
</dbReference>
<dbReference type="FunFam" id="1.10.10.10:FF:000001">
    <property type="entry name" value="LysR family transcriptional regulator"/>
    <property type="match status" value="1"/>
</dbReference>
<keyword evidence="2" id="KW-0805">Transcription regulation</keyword>
<gene>
    <name evidence="6" type="ORF">SAMN05216552_1002155</name>
</gene>
<dbReference type="Pfam" id="PF00126">
    <property type="entry name" value="HTH_1"/>
    <property type="match status" value="1"/>
</dbReference>
<dbReference type="Gene3D" id="3.40.190.290">
    <property type="match status" value="1"/>
</dbReference>
<dbReference type="OrthoDB" id="9786526at2"/>
<dbReference type="STRING" id="1035707.SAMN05216552_1002155"/>
<evidence type="ECO:0000313" key="7">
    <source>
        <dbReference type="Proteomes" id="UP000199391"/>
    </source>
</evidence>
<reference evidence="7" key="1">
    <citation type="submission" date="2016-10" db="EMBL/GenBank/DDBJ databases">
        <authorList>
            <person name="Varghese N."/>
            <person name="Submissions S."/>
        </authorList>
    </citation>
    <scope>NUCLEOTIDE SEQUENCE [LARGE SCALE GENOMIC DNA]</scope>
    <source>
        <strain evidence="7">CGMCC 1.11014</strain>
    </source>
</reference>
<dbReference type="Pfam" id="PF03466">
    <property type="entry name" value="LysR_substrate"/>
    <property type="match status" value="1"/>
</dbReference>
<dbReference type="CDD" id="cd08479">
    <property type="entry name" value="PBP2_CrgA_like_9"/>
    <property type="match status" value="1"/>
</dbReference>
<dbReference type="InterPro" id="IPR058163">
    <property type="entry name" value="LysR-type_TF_proteobact-type"/>
</dbReference>
<keyword evidence="4" id="KW-0804">Transcription</keyword>
<dbReference type="InterPro" id="IPR036390">
    <property type="entry name" value="WH_DNA-bd_sf"/>
</dbReference>
<feature type="domain" description="HTH lysR-type" evidence="5">
    <location>
        <begin position="2"/>
        <end position="59"/>
    </location>
</feature>
<dbReference type="SUPFAM" id="SSF53850">
    <property type="entry name" value="Periplasmic binding protein-like II"/>
    <property type="match status" value="1"/>
</dbReference>
<evidence type="ECO:0000256" key="3">
    <source>
        <dbReference type="ARBA" id="ARBA00023125"/>
    </source>
</evidence>
<dbReference type="Proteomes" id="UP000199391">
    <property type="component" value="Unassembled WGS sequence"/>
</dbReference>
<dbReference type="GO" id="GO:0003677">
    <property type="term" value="F:DNA binding"/>
    <property type="evidence" value="ECO:0007669"/>
    <property type="project" value="UniProtKB-KW"/>
</dbReference>
<evidence type="ECO:0000313" key="6">
    <source>
        <dbReference type="EMBL" id="SFU37496.1"/>
    </source>
</evidence>
<dbReference type="InterPro" id="IPR000847">
    <property type="entry name" value="LysR_HTH_N"/>
</dbReference>
<dbReference type="PANTHER" id="PTHR30537:SF5">
    <property type="entry name" value="HTH-TYPE TRANSCRIPTIONAL ACTIVATOR TTDR-RELATED"/>
    <property type="match status" value="1"/>
</dbReference>
<dbReference type="PRINTS" id="PR00039">
    <property type="entry name" value="HTHLYSR"/>
</dbReference>
<name>A0A1I7FN88_9BURK</name>
<dbReference type="InterPro" id="IPR005119">
    <property type="entry name" value="LysR_subst-bd"/>
</dbReference>
<dbReference type="RefSeq" id="WP_093553322.1">
    <property type="nucleotide sequence ID" value="NZ_FPBO01000002.1"/>
</dbReference>
<accession>A0A1I7FN88</accession>
<dbReference type="InterPro" id="IPR036388">
    <property type="entry name" value="WH-like_DNA-bd_sf"/>
</dbReference>
<evidence type="ECO:0000256" key="4">
    <source>
        <dbReference type="ARBA" id="ARBA00023163"/>
    </source>
</evidence>
<evidence type="ECO:0000259" key="5">
    <source>
        <dbReference type="PROSITE" id="PS50931"/>
    </source>
</evidence>
<dbReference type="SUPFAM" id="SSF46785">
    <property type="entry name" value="Winged helix' DNA-binding domain"/>
    <property type="match status" value="1"/>
</dbReference>
<proteinExistence type="inferred from homology"/>
<sequence length="306" mass="34026">MIQPSELSFFVRIVKEGSLSAAARELGVTPASVSKRLTRLEEDLGVPLLSRTTRRLSVTDEGELYYAHALKILGELEELERLLSQDRAAPKGLLRLNAPLGFGRTYITPVVSNFIKRYPDVEVQLQLTDHPLSLADDAFDIGIRFGDVPDARVVATMIAANRRLVCAAPSYLRKFGVPKVPNDLARFNCIVLRQNDAAYGTWRFTKGRGSQTVKVRGTLSSNDGEVALNWALDGHGLMLRAEWDIAKYLRSGRLQIVLEDYASPPADIYAVYHEKHRMSPRVKVFTEFLAASFQGPTRGARSGPAW</sequence>
<keyword evidence="7" id="KW-1185">Reference proteome</keyword>